<organism evidence="1 2">
    <name type="scientific">Comamonas faecalis</name>
    <dbReference type="NCBI Taxonomy" id="1387849"/>
    <lineage>
        <taxon>Bacteria</taxon>
        <taxon>Pseudomonadati</taxon>
        <taxon>Pseudomonadota</taxon>
        <taxon>Betaproteobacteria</taxon>
        <taxon>Burkholderiales</taxon>
        <taxon>Comamonadaceae</taxon>
        <taxon>Comamonas</taxon>
    </lineage>
</organism>
<accession>A0ABP7RE03</accession>
<evidence type="ECO:0000313" key="2">
    <source>
        <dbReference type="Proteomes" id="UP001501627"/>
    </source>
</evidence>
<name>A0ABP7RE03_9BURK</name>
<sequence>MLLTKIIAVAALLSWLGATGERLYDCLFVGTDTPAQQRSASALDGAHASFFDLLRR</sequence>
<gene>
    <name evidence="1" type="ORF">GCM10022279_19740</name>
</gene>
<evidence type="ECO:0000313" key="1">
    <source>
        <dbReference type="EMBL" id="GAA3996108.1"/>
    </source>
</evidence>
<reference evidence="2" key="1">
    <citation type="journal article" date="2019" name="Int. J. Syst. Evol. Microbiol.">
        <title>The Global Catalogue of Microorganisms (GCM) 10K type strain sequencing project: providing services to taxonomists for standard genome sequencing and annotation.</title>
        <authorList>
            <consortium name="The Broad Institute Genomics Platform"/>
            <consortium name="The Broad Institute Genome Sequencing Center for Infectious Disease"/>
            <person name="Wu L."/>
            <person name="Ma J."/>
        </authorList>
    </citation>
    <scope>NUCLEOTIDE SEQUENCE [LARGE SCALE GENOMIC DNA]</scope>
    <source>
        <strain evidence="2">JCM 17561</strain>
    </source>
</reference>
<protein>
    <submittedName>
        <fullName evidence="1">Uncharacterized protein</fullName>
    </submittedName>
</protein>
<dbReference type="RefSeq" id="WP_344869591.1">
    <property type="nucleotide sequence ID" value="NZ_BAABBP010000015.1"/>
</dbReference>
<dbReference type="Proteomes" id="UP001501627">
    <property type="component" value="Unassembled WGS sequence"/>
</dbReference>
<keyword evidence="2" id="KW-1185">Reference proteome</keyword>
<dbReference type="EMBL" id="BAABBP010000015">
    <property type="protein sequence ID" value="GAA3996108.1"/>
    <property type="molecule type" value="Genomic_DNA"/>
</dbReference>
<comment type="caution">
    <text evidence="1">The sequence shown here is derived from an EMBL/GenBank/DDBJ whole genome shotgun (WGS) entry which is preliminary data.</text>
</comment>
<proteinExistence type="predicted"/>